<evidence type="ECO:0000256" key="9">
    <source>
        <dbReference type="HAMAP-Rule" id="MF_01463"/>
    </source>
</evidence>
<keyword evidence="6 9" id="KW-1133">Transmembrane helix</keyword>
<dbReference type="InterPro" id="IPR048634">
    <property type="entry name" value="SecD_SecF_C"/>
</dbReference>
<feature type="domain" description="SecDF P1 head subdomain" evidence="12">
    <location>
        <begin position="164"/>
        <end position="265"/>
    </location>
</feature>
<keyword evidence="2 9" id="KW-0813">Transport</keyword>
<dbReference type="Gene3D" id="1.20.1640.10">
    <property type="entry name" value="Multidrug efflux transporter AcrB transmembrane domain"/>
    <property type="match status" value="1"/>
</dbReference>
<keyword evidence="3 9" id="KW-1003">Cell membrane</keyword>
<dbReference type="Pfam" id="PF21760">
    <property type="entry name" value="SecD_1st"/>
    <property type="match status" value="1"/>
</dbReference>
<dbReference type="Pfam" id="PF22599">
    <property type="entry name" value="SecDF_P1_head"/>
    <property type="match status" value="1"/>
</dbReference>
<keyword evidence="8 9" id="KW-0472">Membrane</keyword>
<dbReference type="InterPro" id="IPR022646">
    <property type="entry name" value="SecD/SecF_CS"/>
</dbReference>
<dbReference type="GO" id="GO:0015450">
    <property type="term" value="F:protein-transporting ATPase activity"/>
    <property type="evidence" value="ECO:0007669"/>
    <property type="project" value="InterPro"/>
</dbReference>
<feature type="domain" description="Protein export membrane protein SecD/SecF C-terminal" evidence="10">
    <location>
        <begin position="267"/>
        <end position="430"/>
    </location>
</feature>
<dbReference type="InterPro" id="IPR055344">
    <property type="entry name" value="SecD_SecF_C_bact"/>
</dbReference>
<dbReference type="HAMAP" id="MF_01463_B">
    <property type="entry name" value="SecD_B"/>
    <property type="match status" value="1"/>
</dbReference>
<dbReference type="NCBIfam" id="TIGR00916">
    <property type="entry name" value="2A0604s01"/>
    <property type="match status" value="1"/>
</dbReference>
<comment type="caution">
    <text evidence="13">The sequence shown here is derived from an EMBL/GenBank/DDBJ whole genome shotgun (WGS) entry which is preliminary data.</text>
</comment>
<evidence type="ECO:0000259" key="12">
    <source>
        <dbReference type="Pfam" id="PF22599"/>
    </source>
</evidence>
<dbReference type="InterPro" id="IPR005791">
    <property type="entry name" value="SecD"/>
</dbReference>
<evidence type="ECO:0000256" key="2">
    <source>
        <dbReference type="ARBA" id="ARBA00022448"/>
    </source>
</evidence>
<feature type="transmembrane region" description="Helical" evidence="9">
    <location>
        <begin position="289"/>
        <end position="308"/>
    </location>
</feature>
<feature type="transmembrane region" description="Helical" evidence="9">
    <location>
        <begin position="382"/>
        <end position="402"/>
    </location>
</feature>
<dbReference type="InterPro" id="IPR048631">
    <property type="entry name" value="SecD_1st"/>
</dbReference>
<evidence type="ECO:0000256" key="8">
    <source>
        <dbReference type="ARBA" id="ARBA00023136"/>
    </source>
</evidence>
<accession>A0A388T7H0</accession>
<dbReference type="InterPro" id="IPR001036">
    <property type="entry name" value="Acrflvin-R"/>
</dbReference>
<keyword evidence="5 9" id="KW-0653">Protein transport</keyword>
<feature type="transmembrane region" description="Helical" evidence="9">
    <location>
        <begin position="340"/>
        <end position="361"/>
    </location>
</feature>
<evidence type="ECO:0000259" key="10">
    <source>
        <dbReference type="Pfam" id="PF02355"/>
    </source>
</evidence>
<dbReference type="AlphaFoldDB" id="A0A388T7H0"/>
<keyword evidence="14" id="KW-1185">Reference proteome</keyword>
<evidence type="ECO:0000256" key="3">
    <source>
        <dbReference type="ARBA" id="ARBA00022475"/>
    </source>
</evidence>
<dbReference type="InterPro" id="IPR022813">
    <property type="entry name" value="SecD/SecF_arch_bac"/>
</dbReference>
<dbReference type="GO" id="GO:0065002">
    <property type="term" value="P:intracellular protein transmembrane transport"/>
    <property type="evidence" value="ECO:0007669"/>
    <property type="project" value="UniProtKB-UniRule"/>
</dbReference>
<dbReference type="InterPro" id="IPR054384">
    <property type="entry name" value="SecDF_P1_head"/>
</dbReference>
<comment type="caution">
    <text evidence="9">Lacks conserved residue(s) required for the propagation of feature annotation.</text>
</comment>
<feature type="transmembrane region" description="Helical" evidence="9">
    <location>
        <begin position="408"/>
        <end position="434"/>
    </location>
</feature>
<dbReference type="PANTHER" id="PTHR30081">
    <property type="entry name" value="PROTEIN-EXPORT MEMBRANE PROTEIN SEC"/>
    <property type="match status" value="1"/>
</dbReference>
<evidence type="ECO:0000259" key="11">
    <source>
        <dbReference type="Pfam" id="PF21760"/>
    </source>
</evidence>
<dbReference type="Pfam" id="PF02355">
    <property type="entry name" value="SecD_SecF_C"/>
    <property type="match status" value="1"/>
</dbReference>
<evidence type="ECO:0000256" key="7">
    <source>
        <dbReference type="ARBA" id="ARBA00023010"/>
    </source>
</evidence>
<evidence type="ECO:0000256" key="4">
    <source>
        <dbReference type="ARBA" id="ARBA00022692"/>
    </source>
</evidence>
<comment type="similarity">
    <text evidence="9">Belongs to the SecD/SecF family. SecD subfamily.</text>
</comment>
<dbReference type="FunFam" id="1.20.1640.10:FF:000004">
    <property type="entry name" value="Protein translocase subunit SecD"/>
    <property type="match status" value="1"/>
</dbReference>
<dbReference type="Pfam" id="PF07549">
    <property type="entry name" value="Sec_GG"/>
    <property type="match status" value="1"/>
</dbReference>
<evidence type="ECO:0000256" key="5">
    <source>
        <dbReference type="ARBA" id="ARBA00022927"/>
    </source>
</evidence>
<keyword evidence="4 9" id="KW-0812">Transmembrane</keyword>
<dbReference type="SUPFAM" id="SSF82866">
    <property type="entry name" value="Multidrug efflux transporter AcrB transmembrane domain"/>
    <property type="match status" value="1"/>
</dbReference>
<feature type="transmembrane region" description="Helical" evidence="9">
    <location>
        <begin position="315"/>
        <end position="334"/>
    </location>
</feature>
<evidence type="ECO:0000256" key="1">
    <source>
        <dbReference type="ARBA" id="ARBA00004651"/>
    </source>
</evidence>
<evidence type="ECO:0000313" key="13">
    <source>
        <dbReference type="EMBL" id="GBR72589.1"/>
    </source>
</evidence>
<dbReference type="NCBIfam" id="TIGR01129">
    <property type="entry name" value="secD"/>
    <property type="match status" value="1"/>
</dbReference>
<proteinExistence type="inferred from homology"/>
<dbReference type="PRINTS" id="PR00702">
    <property type="entry name" value="ACRIFLAVINRP"/>
</dbReference>
<keyword evidence="7 9" id="KW-0811">Translocation</keyword>
<comment type="subcellular location">
    <subcellularLocation>
        <location evidence="1 9">Cell membrane</location>
        <topology evidence="1 9">Multi-pass membrane protein</topology>
    </subcellularLocation>
</comment>
<dbReference type="Gene3D" id="3.30.1360.200">
    <property type="match status" value="1"/>
</dbReference>
<organism evidence="13 14">
    <name type="scientific">Termititenax aidoneus</name>
    <dbReference type="NCBI Taxonomy" id="2218524"/>
    <lineage>
        <taxon>Bacteria</taxon>
        <taxon>Bacillati</taxon>
        <taxon>Candidatus Margulisiibacteriota</taxon>
        <taxon>Candidatus Termititenacia</taxon>
        <taxon>Candidatus Termititenacales</taxon>
        <taxon>Candidatus Termititenacaceae</taxon>
        <taxon>Candidatus Termititenax</taxon>
    </lineage>
</organism>
<protein>
    <recommendedName>
        <fullName evidence="9">Protein translocase subunit SecD</fullName>
    </recommendedName>
</protein>
<dbReference type="GO" id="GO:0043952">
    <property type="term" value="P:protein transport by the Sec complex"/>
    <property type="evidence" value="ECO:0007669"/>
    <property type="project" value="UniProtKB-UniRule"/>
</dbReference>
<gene>
    <name evidence="9 13" type="primary">secD</name>
    <name evidence="13" type="ORF">NO1_0097</name>
</gene>
<sequence>MNKATLNKTLFSLILVVFLAALWIISPTLTPHWKIKLGLDLQGGTSVVLRAKPTAEVKTITSDVLNGIISVVENRINGLGVAETAVYSRGSDQVVVEIPGASASENARILELIKSTALLEFKEAEWVPGDLTLLSEKERQDFLGDGELAAVPRYNNRGEIISEDQIVLRRTVMAGNDLKAVNPSTDEFGRPVVALEFNTEGARKFYTATLRSVGRPLAILLDGRIISAPNVNEPISGGRAQISGSFSVAEMQDLVIKLRAGSLPVPIEVLNNEVVGPTLGQDAIDQSKFAGVVALLLVAAAMLLVYRFNGLLADLALLVYSALVLAVLILLNATLTLPGIAGLILSIGMAVDANVIIYERLKEELRGGLPMLSAIDNAFNKSLSAILDGNVTTILAAVFLYWQGTKAIQSFAVTLFVGTLLSMFTALVVTRLFMQNLYQLKFLQPKTQREDA</sequence>
<dbReference type="Proteomes" id="UP000269352">
    <property type="component" value="Unassembled WGS sequence"/>
</dbReference>
<feature type="domain" description="Protein translocase subunit SecDF P1" evidence="11">
    <location>
        <begin position="68"/>
        <end position="123"/>
    </location>
</feature>
<evidence type="ECO:0000256" key="6">
    <source>
        <dbReference type="ARBA" id="ARBA00022989"/>
    </source>
</evidence>
<dbReference type="GO" id="GO:0006605">
    <property type="term" value="P:protein targeting"/>
    <property type="evidence" value="ECO:0007669"/>
    <property type="project" value="UniProtKB-UniRule"/>
</dbReference>
<name>A0A388T7H0_TERA1</name>
<dbReference type="PANTHER" id="PTHR30081:SF1">
    <property type="entry name" value="PROTEIN TRANSLOCASE SUBUNIT SECD"/>
    <property type="match status" value="1"/>
</dbReference>
<dbReference type="GO" id="GO:0005886">
    <property type="term" value="C:plasma membrane"/>
    <property type="evidence" value="ECO:0007669"/>
    <property type="project" value="UniProtKB-SubCell"/>
</dbReference>
<dbReference type="EMBL" id="BGZN01000001">
    <property type="protein sequence ID" value="GBR72589.1"/>
    <property type="molecule type" value="Genomic_DNA"/>
</dbReference>
<reference evidence="13 14" key="1">
    <citation type="journal article" date="2019" name="ISME J.">
        <title>Genome analyses of uncultured TG2/ZB3 bacteria in 'Margulisbacteria' specifically attached to ectosymbiotic spirochetes of protists in the termite gut.</title>
        <authorList>
            <person name="Utami Y.D."/>
            <person name="Kuwahara H."/>
            <person name="Igai K."/>
            <person name="Murakami T."/>
            <person name="Sugaya K."/>
            <person name="Morikawa T."/>
            <person name="Nagura Y."/>
            <person name="Yuki M."/>
            <person name="Deevong P."/>
            <person name="Inoue T."/>
            <person name="Kihara K."/>
            <person name="Lo N."/>
            <person name="Yamada A."/>
            <person name="Ohkuma M."/>
            <person name="Hongoh Y."/>
        </authorList>
    </citation>
    <scope>NUCLEOTIDE SEQUENCE [LARGE SCALE GENOMIC DNA]</scope>
    <source>
        <strain evidence="13">NkOx7-01</strain>
    </source>
</reference>
<comment type="subunit">
    <text evidence="9">Forms a complex with SecF. Part of the essential Sec protein translocation apparatus which comprises SecA, SecYEG and auxiliary proteins SecDF. Other proteins may also be involved.</text>
</comment>
<evidence type="ECO:0000313" key="14">
    <source>
        <dbReference type="Proteomes" id="UP000269352"/>
    </source>
</evidence>
<dbReference type="Gene3D" id="3.30.70.3400">
    <property type="match status" value="1"/>
</dbReference>
<comment type="function">
    <text evidence="9">Part of the Sec protein translocase complex. Interacts with the SecYEG preprotein conducting channel. SecDF uses the proton motive force (PMF) to complete protein translocation after the ATP-dependent function of SecA.</text>
</comment>